<proteinExistence type="predicted"/>
<keyword evidence="1" id="KW-0175">Coiled coil</keyword>
<evidence type="ECO:0000313" key="3">
    <source>
        <dbReference type="RefSeq" id="XP_002133473.2"/>
    </source>
</evidence>
<feature type="coiled-coil region" evidence="1">
    <location>
        <begin position="65"/>
        <end position="95"/>
    </location>
</feature>
<evidence type="ECO:0000313" key="2">
    <source>
        <dbReference type="Proteomes" id="UP000001819"/>
    </source>
</evidence>
<dbReference type="RefSeq" id="XP_002133473.2">
    <property type="nucleotide sequence ID" value="XM_002133437.3"/>
</dbReference>
<sequence length="484" mass="55976">MNTPRKSLLPEHEPNTGAQQIADADNLKKHNPEQMCISILEAVLKQTCQLKQRSADLLVDAKEICLNQMNSIKKLREENTRLKQTNIQLEERQQQACAQFEEHRVLSQLLTDKHSRDADQLARKQAELERMTERYNALQSDFKAMQLENDVKINELQGCLALADHPEPENIPQQQFIKELEAKIALVEHTFAFLKKHADQIQAEQDALIEHRQKSENHLSQRHDNENLKQECDQLMVDNWNLEAKGDAAMQLQREAKTEASRLSRHCEDLINELSKLRDVPRELEEQREQYANLERSMQIVKTIAEQLAKKLKTEKDSHQIELQDLEEKIRREEGEKAPAANCSKCGEKLNDIRNAEIQIMKLQRVSGSTELPSTSTGITQEHTEQIEQRCGDQMVNSSSHMGKAEDEYQCLLRSYFGVRDELEQRLNEVDCLKKTIMEERAKTANILNAQKSELIKNLGNCCENERLVMELKHGIEKKFPKLH</sequence>
<dbReference type="KEGG" id="dpo:6901939"/>
<protein>
    <submittedName>
        <fullName evidence="3">Myosin-10-like</fullName>
    </submittedName>
</protein>
<organism evidence="2 3">
    <name type="scientific">Drosophila pseudoobscura pseudoobscura</name>
    <name type="common">Fruit fly</name>
    <dbReference type="NCBI Taxonomy" id="46245"/>
    <lineage>
        <taxon>Eukaryota</taxon>
        <taxon>Metazoa</taxon>
        <taxon>Ecdysozoa</taxon>
        <taxon>Arthropoda</taxon>
        <taxon>Hexapoda</taxon>
        <taxon>Insecta</taxon>
        <taxon>Pterygota</taxon>
        <taxon>Neoptera</taxon>
        <taxon>Endopterygota</taxon>
        <taxon>Diptera</taxon>
        <taxon>Brachycera</taxon>
        <taxon>Muscomorpha</taxon>
        <taxon>Ephydroidea</taxon>
        <taxon>Drosophilidae</taxon>
        <taxon>Drosophila</taxon>
        <taxon>Sophophora</taxon>
    </lineage>
</organism>
<reference evidence="3" key="1">
    <citation type="submission" date="2025-08" db="UniProtKB">
        <authorList>
            <consortium name="RefSeq"/>
        </authorList>
    </citation>
    <scope>IDENTIFICATION</scope>
    <source>
        <strain evidence="3">MV-25-SWS-2005</strain>
        <tissue evidence="3">Whole body</tissue>
    </source>
</reference>
<feature type="coiled-coil region" evidence="1">
    <location>
        <begin position="194"/>
        <end position="336"/>
    </location>
</feature>
<dbReference type="AlphaFoldDB" id="A0A6I8UZD2"/>
<dbReference type="InParanoid" id="A0A6I8UZD2"/>
<keyword evidence="2" id="KW-1185">Reference proteome</keyword>
<gene>
    <name evidence="3" type="primary">LOC6901939</name>
</gene>
<name>A0A6I8UZD2_DROPS</name>
<feature type="coiled-coil region" evidence="1">
    <location>
        <begin position="121"/>
        <end position="148"/>
    </location>
</feature>
<dbReference type="Proteomes" id="UP000001819">
    <property type="component" value="Chromosome X"/>
</dbReference>
<evidence type="ECO:0000256" key="1">
    <source>
        <dbReference type="SAM" id="Coils"/>
    </source>
</evidence>
<accession>A0A6I8UZD2</accession>